<dbReference type="InterPro" id="IPR006311">
    <property type="entry name" value="TAT_signal"/>
</dbReference>
<keyword evidence="1" id="KW-0812">Transmembrane</keyword>
<keyword evidence="1" id="KW-0472">Membrane</keyword>
<dbReference type="InterPro" id="IPR036188">
    <property type="entry name" value="FAD/NAD-bd_sf"/>
</dbReference>
<feature type="transmembrane region" description="Helical" evidence="1">
    <location>
        <begin position="12"/>
        <end position="35"/>
    </location>
</feature>
<evidence type="ECO:0000313" key="4">
    <source>
        <dbReference type="Proteomes" id="UP000192591"/>
    </source>
</evidence>
<dbReference type="Proteomes" id="UP000192591">
    <property type="component" value="Unassembled WGS sequence"/>
</dbReference>
<dbReference type="InterPro" id="IPR002937">
    <property type="entry name" value="Amino_oxidase"/>
</dbReference>
<dbReference type="PANTHER" id="PTHR10742">
    <property type="entry name" value="FLAVIN MONOAMINE OXIDASE"/>
    <property type="match status" value="1"/>
</dbReference>
<protein>
    <submittedName>
        <fullName evidence="3">Amino acid oxidase</fullName>
    </submittedName>
</protein>
<evidence type="ECO:0000259" key="2">
    <source>
        <dbReference type="Pfam" id="PF01593"/>
    </source>
</evidence>
<dbReference type="Gene3D" id="3.50.50.60">
    <property type="entry name" value="FAD/NAD(P)-binding domain"/>
    <property type="match status" value="1"/>
</dbReference>
<evidence type="ECO:0000313" key="3">
    <source>
        <dbReference type="EMBL" id="OQO89861.1"/>
    </source>
</evidence>
<dbReference type="Gene3D" id="1.20.1440.240">
    <property type="match status" value="1"/>
</dbReference>
<dbReference type="STRING" id="1962155.B1813_18615"/>
<accession>A0A1V8ZYJ8</accession>
<name>A0A1V8ZYJ8_SACPI</name>
<dbReference type="SUPFAM" id="SSF54373">
    <property type="entry name" value="FAD-linked reductases, C-terminal domain"/>
    <property type="match status" value="1"/>
</dbReference>
<dbReference type="Pfam" id="PF01593">
    <property type="entry name" value="Amino_oxidase"/>
    <property type="match status" value="1"/>
</dbReference>
<dbReference type="EMBL" id="MWIH01000008">
    <property type="protein sequence ID" value="OQO89861.1"/>
    <property type="molecule type" value="Genomic_DNA"/>
</dbReference>
<sequence>MRQTRRQFLRAVGVTGGAGALYGAMGALGLAPVAADTPTFVPPRPGDLGGRPPRSVVILGAGMAGLTAAYELRKGGYDVTVLEARRRPGGRNWTVRGGDTETDLKGERQTAGFSRGEYLNAGAARIPQHHVTLDYCRQLGVPIEVFAGTNADGYLYQVGDHDLSGVPVRHRAARADVYGYVSELLSKATDQGALDAYLTGEDREALLAFLRLFGDLGPKVDGDPAASFRYTGTGRRGYEIPPGAGTQEGTPLPPHPLSDVLASRIGYYFSLELRWEQAMMMYQPVGGMDRIAHALADAVGNQHVHYGTEIRAVRNTTDGVEVDHTGRDGRMRTLAADFAICTLPPGIAARLSGNLPTEVRDALRTPEVLDVGKLGVEYSRRWWELDHRIYGGITSTNTDLLNVWYPSYGFHGPRGTLLGYYNEGPYAADYGELRHPQRLSRALDRLTDIHGESAARDVASAFSVHWTDIRHSEGAWVMWSSREGAYERLLEPAGRVYFAGDYLSHANAWQHGAMVSARSVVEALHARVASS</sequence>
<dbReference type="AlphaFoldDB" id="A0A1V8ZYJ8"/>
<dbReference type="SUPFAM" id="SSF51905">
    <property type="entry name" value="FAD/NAD(P)-binding domain"/>
    <property type="match status" value="1"/>
</dbReference>
<gene>
    <name evidence="3" type="ORF">B1813_18615</name>
</gene>
<comment type="caution">
    <text evidence="3">The sequence shown here is derived from an EMBL/GenBank/DDBJ whole genome shotgun (WGS) entry which is preliminary data.</text>
</comment>
<evidence type="ECO:0000256" key="1">
    <source>
        <dbReference type="SAM" id="Phobius"/>
    </source>
</evidence>
<proteinExistence type="predicted"/>
<keyword evidence="1" id="KW-1133">Transmembrane helix</keyword>
<dbReference type="Gene3D" id="3.90.660.10">
    <property type="match status" value="1"/>
</dbReference>
<organism evidence="3 4">
    <name type="scientific">Saccharomonospora piscinae</name>
    <dbReference type="NCBI Taxonomy" id="687388"/>
    <lineage>
        <taxon>Bacteria</taxon>
        <taxon>Bacillati</taxon>
        <taxon>Actinomycetota</taxon>
        <taxon>Actinomycetes</taxon>
        <taxon>Pseudonocardiales</taxon>
        <taxon>Pseudonocardiaceae</taxon>
        <taxon>Saccharomonospora</taxon>
    </lineage>
</organism>
<dbReference type="RefSeq" id="WP_081194020.1">
    <property type="nucleotide sequence ID" value="NZ_MWIH01000008.1"/>
</dbReference>
<dbReference type="InterPro" id="IPR050281">
    <property type="entry name" value="Flavin_monoamine_oxidase"/>
</dbReference>
<dbReference type="PANTHER" id="PTHR10742:SF342">
    <property type="entry name" value="AMINE OXIDASE"/>
    <property type="match status" value="1"/>
</dbReference>
<feature type="domain" description="Amine oxidase" evidence="2">
    <location>
        <begin position="63"/>
        <end position="524"/>
    </location>
</feature>
<dbReference type="PROSITE" id="PS51318">
    <property type="entry name" value="TAT"/>
    <property type="match status" value="1"/>
</dbReference>
<dbReference type="GO" id="GO:0009063">
    <property type="term" value="P:amino acid catabolic process"/>
    <property type="evidence" value="ECO:0007669"/>
    <property type="project" value="TreeGrafter"/>
</dbReference>
<keyword evidence="4" id="KW-1185">Reference proteome</keyword>
<reference evidence="3 4" key="1">
    <citation type="submission" date="2017-02" db="EMBL/GenBank/DDBJ databases">
        <title>Draft genome of Saccharomonospora sp. 154.</title>
        <authorList>
            <person name="Alonso-Carmona G.S."/>
            <person name="De La Haba R."/>
            <person name="Vera-Gargallo B."/>
            <person name="Sandoval-Trujillo A.H."/>
            <person name="Ramirez-Duran N."/>
            <person name="Ventosa A."/>
        </authorList>
    </citation>
    <scope>NUCLEOTIDE SEQUENCE [LARGE SCALE GENOMIC DNA]</scope>
    <source>
        <strain evidence="3 4">LRS4.154</strain>
    </source>
</reference>
<dbReference type="GO" id="GO:0001716">
    <property type="term" value="F:L-amino-acid oxidase activity"/>
    <property type="evidence" value="ECO:0007669"/>
    <property type="project" value="TreeGrafter"/>
</dbReference>